<reference evidence="1" key="1">
    <citation type="submission" date="2023-10" db="EMBL/GenBank/DDBJ databases">
        <authorList>
            <person name="Chen Y."/>
            <person name="Shah S."/>
            <person name="Dougan E. K."/>
            <person name="Thang M."/>
            <person name="Chan C."/>
        </authorList>
    </citation>
    <scope>NUCLEOTIDE SEQUENCE [LARGE SCALE GENOMIC DNA]</scope>
</reference>
<gene>
    <name evidence="1" type="ORF">PCOR1329_LOCUS31799</name>
</gene>
<comment type="caution">
    <text evidence="1">The sequence shown here is derived from an EMBL/GenBank/DDBJ whole genome shotgun (WGS) entry which is preliminary data.</text>
</comment>
<organism evidence="1 2">
    <name type="scientific">Prorocentrum cordatum</name>
    <dbReference type="NCBI Taxonomy" id="2364126"/>
    <lineage>
        <taxon>Eukaryota</taxon>
        <taxon>Sar</taxon>
        <taxon>Alveolata</taxon>
        <taxon>Dinophyceae</taxon>
        <taxon>Prorocentrales</taxon>
        <taxon>Prorocentraceae</taxon>
        <taxon>Prorocentrum</taxon>
    </lineage>
</organism>
<keyword evidence="2" id="KW-1185">Reference proteome</keyword>
<proteinExistence type="predicted"/>
<dbReference type="EMBL" id="CAUYUJ010012647">
    <property type="protein sequence ID" value="CAK0834355.1"/>
    <property type="molecule type" value="Genomic_DNA"/>
</dbReference>
<evidence type="ECO:0000313" key="1">
    <source>
        <dbReference type="EMBL" id="CAK0834355.1"/>
    </source>
</evidence>
<name>A0ABN9SR15_9DINO</name>
<evidence type="ECO:0000313" key="2">
    <source>
        <dbReference type="Proteomes" id="UP001189429"/>
    </source>
</evidence>
<dbReference type="Proteomes" id="UP001189429">
    <property type="component" value="Unassembled WGS sequence"/>
</dbReference>
<accession>A0ABN9SR15</accession>
<protein>
    <submittedName>
        <fullName evidence="1">Uncharacterized protein</fullName>
    </submittedName>
</protein>
<sequence length="174" mass="18710">MMVPRTRALRLPDPCWPAWRSAPGACAGATSWGPWWRRASRRCPWRTCASWPPPAFVLAGTSLDLRRFAAVLPTALGLAGWRLAALRLGTAVAAAAVGDGGSPDAPRYWQGFVTQAGISMALAGEVRERFAHGGVFGELVYAALMGQITVNQVIGLWRTINGEEACCQIICPYV</sequence>